<feature type="binding site" evidence="1">
    <location>
        <position position="136"/>
    </location>
    <ligand>
        <name>Zn(2+)</name>
        <dbReference type="ChEBI" id="CHEBI:29105"/>
    </ligand>
</feature>
<dbReference type="GO" id="GO:0045892">
    <property type="term" value="P:negative regulation of DNA-templated transcription"/>
    <property type="evidence" value="ECO:0007669"/>
    <property type="project" value="TreeGrafter"/>
</dbReference>
<dbReference type="PANTHER" id="PTHR33202">
    <property type="entry name" value="ZINC UPTAKE REGULATION PROTEIN"/>
    <property type="match status" value="1"/>
</dbReference>
<dbReference type="InterPro" id="IPR036390">
    <property type="entry name" value="WH_DNA-bd_sf"/>
</dbReference>
<dbReference type="RefSeq" id="WP_022277837.1">
    <property type="nucleotide sequence ID" value="NZ_CABJGD010000018.1"/>
</dbReference>
<dbReference type="PANTHER" id="PTHR33202:SF22">
    <property type="entry name" value="HYDROGEN PEROXIDE SENSITIVE REPRESSOR"/>
    <property type="match status" value="1"/>
</dbReference>
<feature type="binding site" evidence="1">
    <location>
        <position position="100"/>
    </location>
    <ligand>
        <name>Zn(2+)</name>
        <dbReference type="ChEBI" id="CHEBI:29105"/>
    </ligand>
</feature>
<dbReference type="GO" id="GO:0003700">
    <property type="term" value="F:DNA-binding transcription factor activity"/>
    <property type="evidence" value="ECO:0007669"/>
    <property type="project" value="InterPro"/>
</dbReference>
<dbReference type="GO" id="GO:1900376">
    <property type="term" value="P:regulation of secondary metabolite biosynthetic process"/>
    <property type="evidence" value="ECO:0007669"/>
    <property type="project" value="TreeGrafter"/>
</dbReference>
<dbReference type="SUPFAM" id="SSF46785">
    <property type="entry name" value="Winged helix' DNA-binding domain"/>
    <property type="match status" value="1"/>
</dbReference>
<accession>A0A413SYY3</accession>
<proteinExistence type="predicted"/>
<evidence type="ECO:0000313" key="3">
    <source>
        <dbReference type="Proteomes" id="UP000283855"/>
    </source>
</evidence>
<dbReference type="InterPro" id="IPR002481">
    <property type="entry name" value="FUR"/>
</dbReference>
<feature type="binding site" evidence="1">
    <location>
        <position position="97"/>
    </location>
    <ligand>
        <name>Zn(2+)</name>
        <dbReference type="ChEBI" id="CHEBI:29105"/>
    </ligand>
</feature>
<dbReference type="GO" id="GO:0000976">
    <property type="term" value="F:transcription cis-regulatory region binding"/>
    <property type="evidence" value="ECO:0007669"/>
    <property type="project" value="TreeGrafter"/>
</dbReference>
<organism evidence="2 3">
    <name type="scientific">Phocaeicola coprophilus</name>
    <dbReference type="NCBI Taxonomy" id="387090"/>
    <lineage>
        <taxon>Bacteria</taxon>
        <taxon>Pseudomonadati</taxon>
        <taxon>Bacteroidota</taxon>
        <taxon>Bacteroidia</taxon>
        <taxon>Bacteroidales</taxon>
        <taxon>Bacteroidaceae</taxon>
        <taxon>Phocaeicola</taxon>
    </lineage>
</organism>
<dbReference type="InterPro" id="IPR036388">
    <property type="entry name" value="WH-like_DNA-bd_sf"/>
</dbReference>
<dbReference type="GO" id="GO:0008270">
    <property type="term" value="F:zinc ion binding"/>
    <property type="evidence" value="ECO:0007669"/>
    <property type="project" value="TreeGrafter"/>
</dbReference>
<dbReference type="AlphaFoldDB" id="A0A413SYY3"/>
<gene>
    <name evidence="2" type="ORF">DW921_09175</name>
</gene>
<dbReference type="EMBL" id="QSFT01000018">
    <property type="protein sequence ID" value="RHA75071.1"/>
    <property type="molecule type" value="Genomic_DNA"/>
</dbReference>
<name>A0A413SYY3_9BACT</name>
<protein>
    <submittedName>
        <fullName evidence="2">Transcriptional repressor</fullName>
    </submittedName>
</protein>
<sequence length="142" mass="16328">MNAKDCCDILTQAGIRPTSTRILVYEAIAEEKNTFSLGDLEERLPSIDKSGLFRTLTLFHDHRLIHSVDDGSGSLKYCFCHNHGNCRKEEEHCHFYCEECRKTYCLDQDLIPHVDLPEGFIPRKINYIVKGICANCAKRKHL</sequence>
<comment type="caution">
    <text evidence="2">The sequence shown here is derived from an EMBL/GenBank/DDBJ whole genome shotgun (WGS) entry which is preliminary data.</text>
</comment>
<feature type="binding site" evidence="1">
    <location>
        <position position="133"/>
    </location>
    <ligand>
        <name>Zn(2+)</name>
        <dbReference type="ChEBI" id="CHEBI:29105"/>
    </ligand>
</feature>
<dbReference type="Proteomes" id="UP000283855">
    <property type="component" value="Unassembled WGS sequence"/>
</dbReference>
<dbReference type="Pfam" id="PF01475">
    <property type="entry name" value="FUR"/>
    <property type="match status" value="1"/>
</dbReference>
<comment type="cofactor">
    <cofactor evidence="1">
        <name>Zn(2+)</name>
        <dbReference type="ChEBI" id="CHEBI:29105"/>
    </cofactor>
    <text evidence="1">Binds 1 zinc ion per subunit.</text>
</comment>
<keyword evidence="1" id="KW-0862">Zinc</keyword>
<dbReference type="Gene3D" id="1.10.10.10">
    <property type="entry name" value="Winged helix-like DNA-binding domain superfamily/Winged helix DNA-binding domain"/>
    <property type="match status" value="1"/>
</dbReference>
<evidence type="ECO:0000256" key="1">
    <source>
        <dbReference type="PIRSR" id="PIRSR602481-1"/>
    </source>
</evidence>
<evidence type="ECO:0000313" key="2">
    <source>
        <dbReference type="EMBL" id="RHA75071.1"/>
    </source>
</evidence>
<reference evidence="2 3" key="1">
    <citation type="submission" date="2018-08" db="EMBL/GenBank/DDBJ databases">
        <title>A genome reference for cultivated species of the human gut microbiota.</title>
        <authorList>
            <person name="Zou Y."/>
            <person name="Xue W."/>
            <person name="Luo G."/>
        </authorList>
    </citation>
    <scope>NUCLEOTIDE SEQUENCE [LARGE SCALE GENOMIC DNA]</scope>
    <source>
        <strain evidence="2 3">AM42-38</strain>
    </source>
</reference>
<keyword evidence="1" id="KW-0479">Metal-binding</keyword>